<name>A0A109XVI9_ALCXX</name>
<organism evidence="1 2">
    <name type="scientific">Alcaligenes xylosoxydans xylosoxydans</name>
    <name type="common">Achromobacter xylosoxidans</name>
    <dbReference type="NCBI Taxonomy" id="85698"/>
    <lineage>
        <taxon>Bacteria</taxon>
        <taxon>Pseudomonadati</taxon>
        <taxon>Pseudomonadota</taxon>
        <taxon>Betaproteobacteria</taxon>
        <taxon>Burkholderiales</taxon>
        <taxon>Alcaligenaceae</taxon>
        <taxon>Achromobacter</taxon>
    </lineage>
</organism>
<gene>
    <name evidence="1" type="ORF">AL504_05585</name>
</gene>
<proteinExistence type="predicted"/>
<dbReference type="RefSeq" id="WP_061071442.1">
    <property type="nucleotide sequence ID" value="NZ_CP014060.2"/>
</dbReference>
<sequence length="287" mass="29595">MENKNHTEAARILDSITKLAPEDAGRVVIAASHGGDYAAYCAARGRVRAVVLNDAGVGWQRAGIAGLDDLQQWGVAAATADYRSCRIGDGADMARHGIVSHVNELAHALGCRPGMAVAQAAQRLAAADMAPTWPAPRHEARTVLAATEDGAPLVIGADSVSLLEAADDGLIAVTASHGERLAGLATDGVRPAPRLVTFNDAGIGKDSAGIGRLPLLQRRGIAALTVSAHSARIGDARSCYEDGVVSCANARARELGCRIGAPLKSFIDALLAGRATHLEHSPHVGNP</sequence>
<evidence type="ECO:0000313" key="1">
    <source>
        <dbReference type="EMBL" id="AMG35553.1"/>
    </source>
</evidence>
<protein>
    <submittedName>
        <fullName evidence="1">Uncharacterized protein</fullName>
    </submittedName>
</protein>
<evidence type="ECO:0000313" key="2">
    <source>
        <dbReference type="Proteomes" id="UP000060602"/>
    </source>
</evidence>
<dbReference type="Proteomes" id="UP000060602">
    <property type="component" value="Chromosome"/>
</dbReference>
<accession>A0A109XVI9</accession>
<reference evidence="2" key="1">
    <citation type="submission" date="2015-12" db="EMBL/GenBank/DDBJ databases">
        <title>FDA dAtabase for Regulatory Grade micrObial Sequences (FDA-ARGOS): Supporting development and validation of Infectious Disease Dx tests.</title>
        <authorList>
            <person name="Case J."/>
            <person name="Tallon L."/>
            <person name="Sadzewicz L."/>
            <person name="Sengamalay N."/>
            <person name="Ott S."/>
            <person name="Godinez A."/>
            <person name="Nagaraj S."/>
            <person name="Nadendla S."/>
            <person name="Sichtig H."/>
        </authorList>
    </citation>
    <scope>NUCLEOTIDE SEQUENCE [LARGE SCALE GENOMIC DNA]</scope>
    <source>
        <strain evidence="2">FDAARGOS_147</strain>
    </source>
</reference>
<dbReference type="EMBL" id="CP014060">
    <property type="protein sequence ID" value="AMG35553.1"/>
    <property type="molecule type" value="Genomic_DNA"/>
</dbReference>
<dbReference type="AlphaFoldDB" id="A0A109XVI9"/>